<proteinExistence type="predicted"/>
<dbReference type="Proteomes" id="UP000267993">
    <property type="component" value="Chromosome"/>
</dbReference>
<dbReference type="CDD" id="cd04301">
    <property type="entry name" value="NAT_SF"/>
    <property type="match status" value="1"/>
</dbReference>
<evidence type="ECO:0000313" key="2">
    <source>
        <dbReference type="EMBL" id="AKA73015.1"/>
    </source>
</evidence>
<evidence type="ECO:0000313" key="21">
    <source>
        <dbReference type="Proteomes" id="UP000273443"/>
    </source>
</evidence>
<dbReference type="Proteomes" id="UP000273194">
    <property type="component" value="Chromosome"/>
</dbReference>
<dbReference type="EMBL" id="CP033240">
    <property type="protein sequence ID" value="AZF80601.1"/>
    <property type="molecule type" value="Genomic_DNA"/>
</dbReference>
<dbReference type="PANTHER" id="PTHR43617:SF34">
    <property type="entry name" value="PUTATIVE-RELATED"/>
    <property type="match status" value="1"/>
</dbReference>
<sequence>MNDQIKIRKATKEDWEKIYQLYNSLSDEDLYLRFFHLYRITEEDAKKIASNEDHVTFLAEVDGKVVGEASLHKDGEFSLVVHRNYRTLGIGTLLVKTLIEEAKKSGLSTVKFYTLPENTPMIKIGRKLGFKMRFYEDEVYGEMRLTERELNVNLATFSAP</sequence>
<evidence type="ECO:0000313" key="10">
    <source>
        <dbReference type="EMBL" id="AZF80601.1"/>
    </source>
</evidence>
<dbReference type="GeneID" id="1452843"/>
<protein>
    <submittedName>
        <fullName evidence="2">GNAT family N-acetyltransferase</fullName>
    </submittedName>
    <submittedName>
        <fullName evidence="13">N-acetyltransferase GCN5</fullName>
    </submittedName>
</protein>
<keyword evidence="2" id="KW-0808">Transferase</keyword>
<evidence type="ECO:0000313" key="3">
    <source>
        <dbReference type="EMBL" id="AKA75713.1"/>
    </source>
</evidence>
<dbReference type="KEGG" id="ssof:SULC_0621"/>
<dbReference type="PANTHER" id="PTHR43617">
    <property type="entry name" value="L-AMINO ACID N-ACETYLTRANSFERASE"/>
    <property type="match status" value="1"/>
</dbReference>
<evidence type="ECO:0000313" key="5">
    <source>
        <dbReference type="EMBL" id="AZF67524.1"/>
    </source>
</evidence>
<evidence type="ECO:0000313" key="14">
    <source>
        <dbReference type="Proteomes" id="UP000033057"/>
    </source>
</evidence>
<dbReference type="Proteomes" id="UP000033057">
    <property type="component" value="Chromosome"/>
</dbReference>
<dbReference type="OMA" id="CYEMAIV"/>
<dbReference type="EMBL" id="CP033239">
    <property type="protein sequence ID" value="AZF77996.1"/>
    <property type="molecule type" value="Genomic_DNA"/>
</dbReference>
<dbReference type="EMBL" id="CP033241">
    <property type="protein sequence ID" value="AZF83209.1"/>
    <property type="molecule type" value="Genomic_DNA"/>
</dbReference>
<gene>
    <name evidence="12" type="ORF">HFC64_09475</name>
    <name evidence="13" type="ORF">SSOP1_2911</name>
    <name evidence="4" type="ORF">SULA_0621</name>
    <name evidence="2" type="ORF">SULB_0623</name>
    <name evidence="3" type="ORF">SULC_0621</name>
    <name evidence="5" type="ORF">SULG_03180</name>
    <name evidence="6" type="ORF">SULH_03180</name>
    <name evidence="7" type="ORF">SULI_03180</name>
    <name evidence="8" type="ORF">SULM_03180</name>
    <name evidence="9" type="ORF">SULN_03180</name>
    <name evidence="10" type="ORF">SULO_03190</name>
    <name evidence="11" type="ORF">SULZ_03225</name>
</gene>
<evidence type="ECO:0000313" key="13">
    <source>
        <dbReference type="EMBL" id="SAI86465.1"/>
    </source>
</evidence>
<dbReference type="SMR" id="A0A0E3MBD3"/>
<feature type="domain" description="N-acetyltransferase" evidence="1">
    <location>
        <begin position="5"/>
        <end position="148"/>
    </location>
</feature>
<dbReference type="Proteomes" id="UP000594632">
    <property type="component" value="Chromosome"/>
</dbReference>
<dbReference type="KEGG" id="ssoa:SULA_0621"/>
<organism evidence="2 15">
    <name type="scientific">Saccharolobus solfataricus</name>
    <name type="common">Sulfolobus solfataricus</name>
    <dbReference type="NCBI Taxonomy" id="2287"/>
    <lineage>
        <taxon>Archaea</taxon>
        <taxon>Thermoproteota</taxon>
        <taxon>Thermoprotei</taxon>
        <taxon>Sulfolobales</taxon>
        <taxon>Sulfolobaceae</taxon>
        <taxon>Saccharolobus</taxon>
    </lineage>
</organism>
<reference evidence="12 25" key="6">
    <citation type="journal article" date="2020" name="Nat. Commun.">
        <title>The structures of two archaeal type IV pili illuminate evolutionary relationships.</title>
        <authorList>
            <person name="Wang F."/>
            <person name="Baquero D.P."/>
            <person name="Su Z."/>
            <person name="Beltran L.C."/>
            <person name="Prangishvili D."/>
            <person name="Krupovic M."/>
            <person name="Egelman E.H."/>
        </authorList>
    </citation>
    <scope>NUCLEOTIDE SEQUENCE [LARGE SCALE GENOMIC DNA]</scope>
    <source>
        <strain evidence="12 25">POZ149</strain>
    </source>
</reference>
<reference evidence="13" key="2">
    <citation type="submission" date="2016-04" db="EMBL/GenBank/DDBJ databases">
        <authorList>
            <person name="Evans L.H."/>
            <person name="Alamgir A."/>
            <person name="Owens N."/>
            <person name="Weber N.D."/>
            <person name="Virtaneva K."/>
            <person name="Barbian K."/>
            <person name="Babar A."/>
            <person name="Rosenke K."/>
        </authorList>
    </citation>
    <scope>NUCLEOTIDE SEQUENCE</scope>
    <source>
        <strain evidence="13">P1</strain>
    </source>
</reference>
<dbReference type="InterPro" id="IPR016181">
    <property type="entry name" value="Acyl_CoA_acyltransferase"/>
</dbReference>
<dbReference type="EMBL" id="CP033235">
    <property type="protein sequence ID" value="AZF67524.1"/>
    <property type="molecule type" value="Genomic_DNA"/>
</dbReference>
<reference evidence="14 15" key="1">
    <citation type="journal article" date="2015" name="Genome Announc.">
        <title>Complete Genome Sequence of Sulfolobus solfataricus Strain 98/2 and Evolved Derivatives.</title>
        <authorList>
            <person name="McCarthy S."/>
            <person name="Gradnigo J."/>
            <person name="Johnson T."/>
            <person name="Payne S."/>
            <person name="Lipzen A."/>
            <person name="Martin J."/>
            <person name="Schackwitz W."/>
            <person name="Moriyama E."/>
            <person name="Blum P."/>
        </authorList>
    </citation>
    <scope>NUCLEOTIDE SEQUENCE [LARGE SCALE GENOMIC DNA]</scope>
    <source>
        <strain evidence="14">98/2 SULC</strain>
        <strain evidence="2">SARC-B</strain>
        <strain evidence="3">SARC-C</strain>
        <strain evidence="4 16">SULA</strain>
        <strain evidence="15">SULB</strain>
    </source>
</reference>
<dbReference type="GO" id="GO:0016747">
    <property type="term" value="F:acyltransferase activity, transferring groups other than amino-acyl groups"/>
    <property type="evidence" value="ECO:0007669"/>
    <property type="project" value="InterPro"/>
</dbReference>
<evidence type="ECO:0000313" key="18">
    <source>
        <dbReference type="Proteomes" id="UP000267993"/>
    </source>
</evidence>
<evidence type="ECO:0000313" key="20">
    <source>
        <dbReference type="Proteomes" id="UP000273194"/>
    </source>
</evidence>
<dbReference type="Proteomes" id="UP000282269">
    <property type="component" value="Chromosome"/>
</dbReference>
<dbReference type="EMBL" id="CP033238">
    <property type="protein sequence ID" value="AZF75387.1"/>
    <property type="molecule type" value="Genomic_DNA"/>
</dbReference>
<dbReference type="Proteomes" id="UP000275843">
    <property type="component" value="Chromosome"/>
</dbReference>
<evidence type="ECO:0000313" key="4">
    <source>
        <dbReference type="EMBL" id="AKA78405.1"/>
    </source>
</evidence>
<dbReference type="KEGG" id="ssol:SULB_0623"/>
<dbReference type="EMBL" id="LT549890">
    <property type="protein sequence ID" value="SAI86465.1"/>
    <property type="molecule type" value="Genomic_DNA"/>
</dbReference>
<dbReference type="Proteomes" id="UP000033106">
    <property type="component" value="Chromosome"/>
</dbReference>
<evidence type="ECO:0000313" key="15">
    <source>
        <dbReference type="Proteomes" id="UP000033085"/>
    </source>
</evidence>
<reference evidence="18 19" key="4">
    <citation type="journal article" date="2018" name="Proc. Natl. Acad. Sci. U.S.A.">
        <title>Nonmutational mechanism of inheritance in the Archaeon Sulfolobus solfataricus.</title>
        <authorList>
            <person name="Payne S."/>
            <person name="McCarthy S."/>
            <person name="Johnson T."/>
            <person name="North E."/>
            <person name="Blum P."/>
        </authorList>
    </citation>
    <scope>NUCLEOTIDE SEQUENCE [LARGE SCALE GENOMIC DNA]</scope>
    <source>
        <strain evidence="6 18">SARC-H</strain>
        <strain evidence="7 22">SARC-I</strain>
        <strain evidence="9 23">SARC-N</strain>
        <strain evidence="10 24">SARC-O</strain>
        <strain evidence="11 19">SUL120</strain>
        <strain evidence="5 20">SULG</strain>
        <strain evidence="8 21">SULM</strain>
    </source>
</reference>
<evidence type="ECO:0000313" key="17">
    <source>
        <dbReference type="Proteomes" id="UP000076770"/>
    </source>
</evidence>
<dbReference type="EMBL" id="CP033237">
    <property type="protein sequence ID" value="AZF72764.1"/>
    <property type="molecule type" value="Genomic_DNA"/>
</dbReference>
<dbReference type="OrthoDB" id="43754at2157"/>
<evidence type="ECO:0000313" key="12">
    <source>
        <dbReference type="EMBL" id="QPG50018.1"/>
    </source>
</evidence>
<evidence type="ECO:0000313" key="9">
    <source>
        <dbReference type="EMBL" id="AZF77996.1"/>
    </source>
</evidence>
<evidence type="ECO:0000313" key="22">
    <source>
        <dbReference type="Proteomes" id="UP000275843"/>
    </source>
</evidence>
<dbReference type="GeneID" id="44128562"/>
<dbReference type="EMBL" id="CP011055">
    <property type="protein sequence ID" value="AKA73015.1"/>
    <property type="molecule type" value="Genomic_DNA"/>
</dbReference>
<dbReference type="EMBL" id="CP033236">
    <property type="protein sequence ID" value="AZF70144.1"/>
    <property type="molecule type" value="Genomic_DNA"/>
</dbReference>
<dbReference type="Proteomes" id="UP000076770">
    <property type="component" value="Chromosome i"/>
</dbReference>
<dbReference type="AlphaFoldDB" id="A0A0E3MBD3"/>
<evidence type="ECO:0000313" key="25">
    <source>
        <dbReference type="Proteomes" id="UP000594632"/>
    </source>
</evidence>
<dbReference type="RefSeq" id="WP_009989035.1">
    <property type="nucleotide sequence ID" value="NZ_CP011055.2"/>
</dbReference>
<reference evidence="17" key="3">
    <citation type="submission" date="2016-04" db="EMBL/GenBank/DDBJ databases">
        <authorList>
            <person name="Shah S.A."/>
            <person name="Garrett R.A."/>
        </authorList>
    </citation>
    <scope>NUCLEOTIDE SEQUENCE [LARGE SCALE GENOMIC DNA]</scope>
    <source>
        <strain evidence="17">ATCC 35091 / DSM 1616 / JCM 8930 / NBRC 15331 / P1</strain>
    </source>
</reference>
<dbReference type="EMBL" id="CP011056">
    <property type="protein sequence ID" value="AKA75713.1"/>
    <property type="molecule type" value="Genomic_DNA"/>
</dbReference>
<evidence type="ECO:0000313" key="19">
    <source>
        <dbReference type="Proteomes" id="UP000269431"/>
    </source>
</evidence>
<evidence type="ECO:0000313" key="8">
    <source>
        <dbReference type="EMBL" id="AZF75387.1"/>
    </source>
</evidence>
<accession>A0A0E3MBD3</accession>
<evidence type="ECO:0000313" key="16">
    <source>
        <dbReference type="Proteomes" id="UP000033106"/>
    </source>
</evidence>
<evidence type="ECO:0000313" key="24">
    <source>
        <dbReference type="Proteomes" id="UP000282269"/>
    </source>
</evidence>
<evidence type="ECO:0000313" key="11">
    <source>
        <dbReference type="EMBL" id="AZF83209.1"/>
    </source>
</evidence>
<dbReference type="Proteomes" id="UP000273443">
    <property type="component" value="Chromosome"/>
</dbReference>
<dbReference type="Pfam" id="PF00583">
    <property type="entry name" value="Acetyltransf_1"/>
    <property type="match status" value="1"/>
</dbReference>
<evidence type="ECO:0000313" key="23">
    <source>
        <dbReference type="Proteomes" id="UP000278715"/>
    </source>
</evidence>
<dbReference type="InterPro" id="IPR050276">
    <property type="entry name" value="MshD_Acetyltransferase"/>
</dbReference>
<name>A0A0E3MBD3_SACSO</name>
<dbReference type="PROSITE" id="PS51186">
    <property type="entry name" value="GNAT"/>
    <property type="match status" value="1"/>
</dbReference>
<dbReference type="InterPro" id="IPR000182">
    <property type="entry name" value="GNAT_dom"/>
</dbReference>
<reference evidence="2" key="5">
    <citation type="submission" date="2018-10" db="EMBL/GenBank/DDBJ databases">
        <authorList>
            <person name="McCarthy S."/>
            <person name="Gradnigo J."/>
            <person name="Johnson T."/>
            <person name="Payne S."/>
            <person name="Lipzen A."/>
            <person name="Schackwitz W."/>
            <person name="Martin J."/>
            <person name="Moriyama E."/>
            <person name="Blum P."/>
        </authorList>
    </citation>
    <scope>NUCLEOTIDE SEQUENCE</scope>
    <source>
        <strain evidence="2">SARC-B</strain>
        <strain evidence="3">SARC-C</strain>
        <strain evidence="4">SULA</strain>
    </source>
</reference>
<dbReference type="Proteomes" id="UP000278715">
    <property type="component" value="Chromosome"/>
</dbReference>
<evidence type="ECO:0000313" key="6">
    <source>
        <dbReference type="EMBL" id="AZF70144.1"/>
    </source>
</evidence>
<dbReference type="SUPFAM" id="SSF55729">
    <property type="entry name" value="Acyl-CoA N-acyltransferases (Nat)"/>
    <property type="match status" value="1"/>
</dbReference>
<dbReference type="PATRIC" id="fig|2287.6.peg.647"/>
<dbReference type="Gene3D" id="3.40.630.30">
    <property type="match status" value="1"/>
</dbReference>
<dbReference type="Proteomes" id="UP000033085">
    <property type="component" value="Chromosome"/>
</dbReference>
<dbReference type="Proteomes" id="UP000269431">
    <property type="component" value="Chromosome"/>
</dbReference>
<dbReference type="EMBL" id="CP050869">
    <property type="protein sequence ID" value="QPG50018.1"/>
    <property type="molecule type" value="Genomic_DNA"/>
</dbReference>
<evidence type="ECO:0000313" key="7">
    <source>
        <dbReference type="EMBL" id="AZF72764.1"/>
    </source>
</evidence>
<dbReference type="EMBL" id="CP011057">
    <property type="protein sequence ID" value="AKA78405.1"/>
    <property type="molecule type" value="Genomic_DNA"/>
</dbReference>
<evidence type="ECO:0000259" key="1">
    <source>
        <dbReference type="PROSITE" id="PS51186"/>
    </source>
</evidence>